<dbReference type="Pfam" id="PF00912">
    <property type="entry name" value="Transgly"/>
    <property type="match status" value="1"/>
</dbReference>
<keyword evidence="10" id="KW-0511">Multifunctional enzyme</keyword>
<evidence type="ECO:0000256" key="5">
    <source>
        <dbReference type="ARBA" id="ARBA00022676"/>
    </source>
</evidence>
<dbReference type="Pfam" id="PF00905">
    <property type="entry name" value="Transpeptidase"/>
    <property type="match status" value="1"/>
</dbReference>
<keyword evidence="9" id="KW-0573">Peptidoglycan synthesis</keyword>
<evidence type="ECO:0000256" key="8">
    <source>
        <dbReference type="ARBA" id="ARBA00022960"/>
    </source>
</evidence>
<reference evidence="18" key="1">
    <citation type="submission" date="2016-11" db="EMBL/GenBank/DDBJ databases">
        <authorList>
            <person name="Varghese N."/>
            <person name="Submissions S."/>
        </authorList>
    </citation>
    <scope>NUCLEOTIDE SEQUENCE [LARGE SCALE GENOMIC DNA]</scope>
    <source>
        <strain evidence="18">DSM 19514</strain>
    </source>
</reference>
<evidence type="ECO:0000256" key="11">
    <source>
        <dbReference type="ARBA" id="ARBA00023316"/>
    </source>
</evidence>
<dbReference type="GO" id="GO:0008360">
    <property type="term" value="P:regulation of cell shape"/>
    <property type="evidence" value="ECO:0007669"/>
    <property type="project" value="UniProtKB-KW"/>
</dbReference>
<dbReference type="GO" id="GO:0008658">
    <property type="term" value="F:penicillin binding"/>
    <property type="evidence" value="ECO:0007669"/>
    <property type="project" value="InterPro"/>
</dbReference>
<dbReference type="Proteomes" id="UP000184295">
    <property type="component" value="Unassembled WGS sequence"/>
</dbReference>
<dbReference type="GO" id="GO:0009002">
    <property type="term" value="F:serine-type D-Ala-D-Ala carboxypeptidase activity"/>
    <property type="evidence" value="ECO:0007669"/>
    <property type="project" value="UniProtKB-EC"/>
</dbReference>
<dbReference type="PANTHER" id="PTHR32282">
    <property type="entry name" value="BINDING PROTEIN TRANSPEPTIDASE, PUTATIVE-RELATED"/>
    <property type="match status" value="1"/>
</dbReference>
<dbReference type="Gene3D" id="3.40.710.10">
    <property type="entry name" value="DD-peptidase/beta-lactamase superfamily"/>
    <property type="match status" value="1"/>
</dbReference>
<comment type="similarity">
    <text evidence="2">In the N-terminal section; belongs to the glycosyltransferase 51 family.</text>
</comment>
<evidence type="ECO:0000256" key="14">
    <source>
        <dbReference type="SAM" id="MobiDB-lite"/>
    </source>
</evidence>
<evidence type="ECO:0000256" key="13">
    <source>
        <dbReference type="ARBA" id="ARBA00049902"/>
    </source>
</evidence>
<evidence type="ECO:0000313" key="18">
    <source>
        <dbReference type="Proteomes" id="UP000184295"/>
    </source>
</evidence>
<keyword evidence="8" id="KW-0133">Cell shape</keyword>
<evidence type="ECO:0000256" key="1">
    <source>
        <dbReference type="ARBA" id="ARBA00007090"/>
    </source>
</evidence>
<feature type="compositionally biased region" description="Low complexity" evidence="14">
    <location>
        <begin position="653"/>
        <end position="706"/>
    </location>
</feature>
<sequence length="706" mass="74780">MLRNRIGNVVITIVASGLALALAFIFVVPAASTLANLKEPGSLSQPLQLRLAQAPSVILARDGSTLYTIGNGQFVQPVKLAQIPKMVRNAVLDVEDHAFYIHGALDFKSIVRALVADASGNQGLQGGSTITQQLVKNAILDPQRTLSRKIHEAVLAYRLFGQLSRDQILQDYLNTIYFGEGAYGIQAASLTYFQQPVWKINPAQAALLAVLIEDPSGLNPYYHPAAALFRRNLALSQMATYGDLTAAQAAMYQKEPLPTQLNRPTLNSPSGFVGEVEYRLLHDSNYSFLGSTPTQRLSNLEQGGYRIYTGLDPSMQADAKAAVLARSPYTAGRVSAALVSVDPLTGEIRAYISGNPLGGAGGYDVVSGRGGTGRQPGSTFKLFTLMSALQQGYSPNDTIDGTAPCKFNIPGVTQGTYVAHNAEPGLGVVSINKATADSINCAYIRLGVKIGLNNVVTMAHLLGVHSYVPAIPSMVIGSIDVTPLEMVSAYATIDALGVYHRPVFVTKIVNSSGSVLYRADERGVRVLSPQLCEVAISVFKQVIAYGTGTGAAIGRPAAGKTGTTDNFTDGWFDGFTPQLVTSVWMGDPQGAIPMRPPLTPQDVYGGTYPASIWQYFMYHALAPYPVENFPSPPPGSIAPGRFIVPIDSPGSITSPTSTTTTSTTEVPTTSSPTTTSTTQATTTASVSTSTSTATTTTQPTQSTTVP</sequence>
<evidence type="ECO:0000256" key="12">
    <source>
        <dbReference type="ARBA" id="ARBA00034000"/>
    </source>
</evidence>
<accession>A0A1M4XLZ2</accession>
<evidence type="ECO:0000256" key="3">
    <source>
        <dbReference type="ARBA" id="ARBA00022645"/>
    </source>
</evidence>
<feature type="domain" description="Glycosyl transferase family 51" evidence="16">
    <location>
        <begin position="64"/>
        <end position="238"/>
    </location>
</feature>
<evidence type="ECO:0000259" key="16">
    <source>
        <dbReference type="Pfam" id="PF00912"/>
    </source>
</evidence>
<evidence type="ECO:0000256" key="10">
    <source>
        <dbReference type="ARBA" id="ARBA00023268"/>
    </source>
</evidence>
<dbReference type="GO" id="GO:0009252">
    <property type="term" value="P:peptidoglycan biosynthetic process"/>
    <property type="evidence" value="ECO:0007669"/>
    <property type="project" value="UniProtKB-KW"/>
</dbReference>
<comment type="catalytic activity">
    <reaction evidence="12">
        <text>Preferential cleavage: (Ac)2-L-Lys-D-Ala-|-D-Ala. Also transpeptidation of peptidyl-alanyl moieties that are N-acyl substituents of D-alanine.</text>
        <dbReference type="EC" id="3.4.16.4"/>
    </reaction>
</comment>
<keyword evidence="18" id="KW-1185">Reference proteome</keyword>
<keyword evidence="6" id="KW-0808">Transferase</keyword>
<dbReference type="OrthoDB" id="8865355at2"/>
<dbReference type="InterPro" id="IPR012338">
    <property type="entry name" value="Beta-lactam/transpept-like"/>
</dbReference>
<dbReference type="InterPro" id="IPR036950">
    <property type="entry name" value="PBP_transglycosylase"/>
</dbReference>
<keyword evidence="4" id="KW-0645">Protease</keyword>
<dbReference type="GO" id="GO:0030288">
    <property type="term" value="C:outer membrane-bounded periplasmic space"/>
    <property type="evidence" value="ECO:0007669"/>
    <property type="project" value="TreeGrafter"/>
</dbReference>
<evidence type="ECO:0000256" key="9">
    <source>
        <dbReference type="ARBA" id="ARBA00022984"/>
    </source>
</evidence>
<dbReference type="FunFam" id="1.10.3810.10:FF:000001">
    <property type="entry name" value="Penicillin-binding protein 1A"/>
    <property type="match status" value="1"/>
</dbReference>
<comment type="similarity">
    <text evidence="1">In the C-terminal section; belongs to the transpeptidase family.</text>
</comment>
<dbReference type="GO" id="GO:0071555">
    <property type="term" value="P:cell wall organization"/>
    <property type="evidence" value="ECO:0007669"/>
    <property type="project" value="UniProtKB-KW"/>
</dbReference>
<gene>
    <name evidence="17" type="ORF">SAMN02745225_02067</name>
</gene>
<dbReference type="InterPro" id="IPR001460">
    <property type="entry name" value="PCN-bd_Tpept"/>
</dbReference>
<dbReference type="Gene3D" id="1.10.3810.10">
    <property type="entry name" value="Biosynthetic peptidoglycan transglycosylase-like"/>
    <property type="match status" value="1"/>
</dbReference>
<dbReference type="InterPro" id="IPR050396">
    <property type="entry name" value="Glycosyltr_51/Transpeptidase"/>
</dbReference>
<dbReference type="InterPro" id="IPR001264">
    <property type="entry name" value="Glyco_trans_51"/>
</dbReference>
<evidence type="ECO:0000259" key="15">
    <source>
        <dbReference type="Pfam" id="PF00905"/>
    </source>
</evidence>
<evidence type="ECO:0000256" key="4">
    <source>
        <dbReference type="ARBA" id="ARBA00022670"/>
    </source>
</evidence>
<proteinExistence type="inferred from homology"/>
<dbReference type="STRING" id="1121881.SAMN02745225_02067"/>
<dbReference type="GO" id="GO:0008955">
    <property type="term" value="F:peptidoglycan glycosyltransferase activity"/>
    <property type="evidence" value="ECO:0007669"/>
    <property type="project" value="UniProtKB-EC"/>
</dbReference>
<dbReference type="InterPro" id="IPR023346">
    <property type="entry name" value="Lysozyme-like_dom_sf"/>
</dbReference>
<keyword evidence="11" id="KW-0961">Cell wall biogenesis/degradation</keyword>
<name>A0A1M4XLZ2_9ACTN</name>
<evidence type="ECO:0000256" key="6">
    <source>
        <dbReference type="ARBA" id="ARBA00022679"/>
    </source>
</evidence>
<dbReference type="SUPFAM" id="SSF56601">
    <property type="entry name" value="beta-lactamase/transpeptidase-like"/>
    <property type="match status" value="1"/>
</dbReference>
<keyword evidence="3" id="KW-0121">Carboxypeptidase</keyword>
<keyword evidence="5" id="KW-0328">Glycosyltransferase</keyword>
<evidence type="ECO:0000313" key="17">
    <source>
        <dbReference type="EMBL" id="SHE94438.1"/>
    </source>
</evidence>
<protein>
    <submittedName>
        <fullName evidence="17">Penicillin-binding protein 1A</fullName>
    </submittedName>
</protein>
<comment type="catalytic activity">
    <reaction evidence="13">
        <text>[GlcNAc-(1-&gt;4)-Mur2Ac(oyl-L-Ala-gamma-D-Glu-L-Lys-D-Ala-D-Ala)](n)-di-trans,octa-cis-undecaprenyl diphosphate + beta-D-GlcNAc-(1-&gt;4)-Mur2Ac(oyl-L-Ala-gamma-D-Glu-L-Lys-D-Ala-D-Ala)-di-trans,octa-cis-undecaprenyl diphosphate = [GlcNAc-(1-&gt;4)-Mur2Ac(oyl-L-Ala-gamma-D-Glu-L-Lys-D-Ala-D-Ala)](n+1)-di-trans,octa-cis-undecaprenyl diphosphate + di-trans,octa-cis-undecaprenyl diphosphate + H(+)</text>
        <dbReference type="Rhea" id="RHEA:23708"/>
        <dbReference type="Rhea" id="RHEA-COMP:9602"/>
        <dbReference type="Rhea" id="RHEA-COMP:9603"/>
        <dbReference type="ChEBI" id="CHEBI:15378"/>
        <dbReference type="ChEBI" id="CHEBI:58405"/>
        <dbReference type="ChEBI" id="CHEBI:60033"/>
        <dbReference type="ChEBI" id="CHEBI:78435"/>
        <dbReference type="EC" id="2.4.99.28"/>
    </reaction>
</comment>
<evidence type="ECO:0000256" key="7">
    <source>
        <dbReference type="ARBA" id="ARBA00022801"/>
    </source>
</evidence>
<dbReference type="PANTHER" id="PTHR32282:SF33">
    <property type="entry name" value="PEPTIDOGLYCAN GLYCOSYLTRANSFERASE"/>
    <property type="match status" value="1"/>
</dbReference>
<evidence type="ECO:0000256" key="2">
    <source>
        <dbReference type="ARBA" id="ARBA00007739"/>
    </source>
</evidence>
<dbReference type="RefSeq" id="WP_072792162.1">
    <property type="nucleotide sequence ID" value="NZ_FQUL01000041.1"/>
</dbReference>
<dbReference type="SUPFAM" id="SSF53955">
    <property type="entry name" value="Lysozyme-like"/>
    <property type="match status" value="1"/>
</dbReference>
<organism evidence="17 18">
    <name type="scientific">Ferrithrix thermotolerans DSM 19514</name>
    <dbReference type="NCBI Taxonomy" id="1121881"/>
    <lineage>
        <taxon>Bacteria</taxon>
        <taxon>Bacillati</taxon>
        <taxon>Actinomycetota</taxon>
        <taxon>Acidimicrobiia</taxon>
        <taxon>Acidimicrobiales</taxon>
        <taxon>Acidimicrobiaceae</taxon>
        <taxon>Ferrithrix</taxon>
    </lineage>
</organism>
<feature type="domain" description="Penicillin-binding protein transpeptidase" evidence="15">
    <location>
        <begin position="338"/>
        <end position="578"/>
    </location>
</feature>
<dbReference type="GO" id="GO:0006508">
    <property type="term" value="P:proteolysis"/>
    <property type="evidence" value="ECO:0007669"/>
    <property type="project" value="UniProtKB-KW"/>
</dbReference>
<dbReference type="EMBL" id="FQUL01000041">
    <property type="protein sequence ID" value="SHE94438.1"/>
    <property type="molecule type" value="Genomic_DNA"/>
</dbReference>
<keyword evidence="7" id="KW-0378">Hydrolase</keyword>
<dbReference type="AlphaFoldDB" id="A0A1M4XLZ2"/>
<feature type="region of interest" description="Disordered" evidence="14">
    <location>
        <begin position="640"/>
        <end position="706"/>
    </location>
</feature>